<reference evidence="1 2" key="1">
    <citation type="submission" date="2017-11" db="EMBL/GenBank/DDBJ databases">
        <title>De-novo sequencing of pomegranate (Punica granatum L.) genome.</title>
        <authorList>
            <person name="Akparov Z."/>
            <person name="Amiraslanov A."/>
            <person name="Hajiyeva S."/>
            <person name="Abbasov M."/>
            <person name="Kaur K."/>
            <person name="Hamwieh A."/>
            <person name="Solovyev V."/>
            <person name="Salamov A."/>
            <person name="Braich B."/>
            <person name="Kosarev P."/>
            <person name="Mahmoud A."/>
            <person name="Hajiyev E."/>
            <person name="Babayeva S."/>
            <person name="Izzatullayeva V."/>
            <person name="Mammadov A."/>
            <person name="Mammadov A."/>
            <person name="Sharifova S."/>
            <person name="Ojaghi J."/>
            <person name="Eynullazada K."/>
            <person name="Bayramov B."/>
            <person name="Abdulazimova A."/>
            <person name="Shahmuradov I."/>
        </authorList>
    </citation>
    <scope>NUCLEOTIDE SEQUENCE [LARGE SCALE GENOMIC DNA]</scope>
    <source>
        <strain evidence="2">cv. AG2017</strain>
        <tissue evidence="1">Leaf</tissue>
    </source>
</reference>
<keyword evidence="2" id="KW-1185">Reference proteome</keyword>
<dbReference type="AlphaFoldDB" id="A0A2I0KFZ5"/>
<organism evidence="1 2">
    <name type="scientific">Punica granatum</name>
    <name type="common">Pomegranate</name>
    <dbReference type="NCBI Taxonomy" id="22663"/>
    <lineage>
        <taxon>Eukaryota</taxon>
        <taxon>Viridiplantae</taxon>
        <taxon>Streptophyta</taxon>
        <taxon>Embryophyta</taxon>
        <taxon>Tracheophyta</taxon>
        <taxon>Spermatophyta</taxon>
        <taxon>Magnoliopsida</taxon>
        <taxon>eudicotyledons</taxon>
        <taxon>Gunneridae</taxon>
        <taxon>Pentapetalae</taxon>
        <taxon>rosids</taxon>
        <taxon>malvids</taxon>
        <taxon>Myrtales</taxon>
        <taxon>Lythraceae</taxon>
        <taxon>Punica</taxon>
    </lineage>
</organism>
<dbReference type="EMBL" id="PGOL01000602">
    <property type="protein sequence ID" value="PKI67425.1"/>
    <property type="molecule type" value="Genomic_DNA"/>
</dbReference>
<name>A0A2I0KFZ5_PUNGR</name>
<comment type="caution">
    <text evidence="1">The sequence shown here is derived from an EMBL/GenBank/DDBJ whole genome shotgun (WGS) entry which is preliminary data.</text>
</comment>
<accession>A0A2I0KFZ5</accession>
<proteinExistence type="predicted"/>
<evidence type="ECO:0000313" key="1">
    <source>
        <dbReference type="EMBL" id="PKI67425.1"/>
    </source>
</evidence>
<evidence type="ECO:0000313" key="2">
    <source>
        <dbReference type="Proteomes" id="UP000233551"/>
    </source>
</evidence>
<gene>
    <name evidence="1" type="ORF">CRG98_012187</name>
</gene>
<sequence length="189" mass="20475">MTNDTSGRVPGVCAPEFHLVRARMREAYAMRLGSVHLPVGTRDGHACSGIAVISVFCECVPKIHREAFATTETSLGEPCRVPKGRLKLVPRPRWSLGACRPVLGCRLLVSGAGLGSPVIKGVRERSEASRLKRYAPETGPDVSLLHARLEDVAKDYKKHPLFAPSDCSDDVPPWLLVPCLDIMGHCAGN</sequence>
<dbReference type="Proteomes" id="UP000233551">
    <property type="component" value="Unassembled WGS sequence"/>
</dbReference>
<protein>
    <submittedName>
        <fullName evidence="1">Uncharacterized protein</fullName>
    </submittedName>
</protein>